<accession>A0A9P0HQ75</accession>
<dbReference type="AlphaFoldDB" id="A0A9P0HQ75"/>
<name>A0A9P0HQ75_NEZVI</name>
<feature type="signal peptide" evidence="1">
    <location>
        <begin position="1"/>
        <end position="23"/>
    </location>
</feature>
<evidence type="ECO:0000313" key="3">
    <source>
        <dbReference type="Proteomes" id="UP001152798"/>
    </source>
</evidence>
<dbReference type="Proteomes" id="UP001152798">
    <property type="component" value="Chromosome 6"/>
</dbReference>
<gene>
    <name evidence="2" type="ORF">NEZAVI_LOCUS13885</name>
</gene>
<organism evidence="2 3">
    <name type="scientific">Nezara viridula</name>
    <name type="common">Southern green stink bug</name>
    <name type="synonym">Cimex viridulus</name>
    <dbReference type="NCBI Taxonomy" id="85310"/>
    <lineage>
        <taxon>Eukaryota</taxon>
        <taxon>Metazoa</taxon>
        <taxon>Ecdysozoa</taxon>
        <taxon>Arthropoda</taxon>
        <taxon>Hexapoda</taxon>
        <taxon>Insecta</taxon>
        <taxon>Pterygota</taxon>
        <taxon>Neoptera</taxon>
        <taxon>Paraneoptera</taxon>
        <taxon>Hemiptera</taxon>
        <taxon>Heteroptera</taxon>
        <taxon>Panheteroptera</taxon>
        <taxon>Pentatomomorpha</taxon>
        <taxon>Pentatomoidea</taxon>
        <taxon>Pentatomidae</taxon>
        <taxon>Pentatominae</taxon>
        <taxon>Nezara</taxon>
    </lineage>
</organism>
<dbReference type="EMBL" id="OV725082">
    <property type="protein sequence ID" value="CAH1405787.1"/>
    <property type="molecule type" value="Genomic_DNA"/>
</dbReference>
<evidence type="ECO:0000313" key="2">
    <source>
        <dbReference type="EMBL" id="CAH1405787.1"/>
    </source>
</evidence>
<evidence type="ECO:0000256" key="1">
    <source>
        <dbReference type="SAM" id="SignalP"/>
    </source>
</evidence>
<evidence type="ECO:0008006" key="4">
    <source>
        <dbReference type="Google" id="ProtNLM"/>
    </source>
</evidence>
<sequence length="91" mass="9735">MKDFKIVGLVAVIQLLCLGDLQTSQHWIIIYGAGLNMKHVNNKRAIRLMGQEGAPGVPEEAATCQAPNSAPGPRGVSTQCFVLPSYNVTSL</sequence>
<keyword evidence="3" id="KW-1185">Reference proteome</keyword>
<reference evidence="2" key="1">
    <citation type="submission" date="2022-01" db="EMBL/GenBank/DDBJ databases">
        <authorList>
            <person name="King R."/>
        </authorList>
    </citation>
    <scope>NUCLEOTIDE SEQUENCE</scope>
</reference>
<proteinExistence type="predicted"/>
<keyword evidence="1" id="KW-0732">Signal</keyword>
<feature type="chain" id="PRO_5040119275" description="Neuropeptide" evidence="1">
    <location>
        <begin position="24"/>
        <end position="91"/>
    </location>
</feature>
<protein>
    <recommendedName>
        <fullName evidence="4">Neuropeptide</fullName>
    </recommendedName>
</protein>